<dbReference type="PANTHER" id="PTHR30154">
    <property type="entry name" value="LEUCINE-RESPONSIVE REGULATORY PROTEIN"/>
    <property type="match status" value="1"/>
</dbReference>
<accession>A0A1I2TPI5</accession>
<keyword evidence="6" id="KW-1185">Reference proteome</keyword>
<evidence type="ECO:0000256" key="2">
    <source>
        <dbReference type="ARBA" id="ARBA00023125"/>
    </source>
</evidence>
<evidence type="ECO:0000256" key="1">
    <source>
        <dbReference type="ARBA" id="ARBA00023015"/>
    </source>
</evidence>
<dbReference type="Pfam" id="PF24273">
    <property type="entry name" value="TRASH_HVO_1752_C"/>
    <property type="match status" value="1"/>
</dbReference>
<dbReference type="OrthoDB" id="33200at2157"/>
<dbReference type="InterPro" id="IPR036390">
    <property type="entry name" value="WH_DNA-bd_sf"/>
</dbReference>
<sequence>MSSLDETDMRILELLSEDARRSYSDISERVGLSAPAVSDRIDRLRESGVVRGFTVDVDRSQLRAGVPVLVRLELRPEELSSVKDAVHGADSVEHVFTTVEGDVVFHARFRPDAVRARLDELVDLTRVEDYEVTLLSDAEWTPNVGGTEFALSCAECGNTVTEEGESARFGGDLYHFCCSSCLGRFEDKYERLESSAE</sequence>
<dbReference type="SMART" id="SM00746">
    <property type="entry name" value="TRASH"/>
    <property type="match status" value="1"/>
</dbReference>
<dbReference type="GO" id="GO:0005829">
    <property type="term" value="C:cytosol"/>
    <property type="evidence" value="ECO:0007669"/>
    <property type="project" value="TreeGrafter"/>
</dbReference>
<dbReference type="InterPro" id="IPR011017">
    <property type="entry name" value="TRASH_dom"/>
</dbReference>
<gene>
    <name evidence="5" type="ORF">SAMN04488063_2700</name>
</gene>
<evidence type="ECO:0000256" key="3">
    <source>
        <dbReference type="ARBA" id="ARBA00023163"/>
    </source>
</evidence>
<dbReference type="InterPro" id="IPR011991">
    <property type="entry name" value="ArsR-like_HTH"/>
</dbReference>
<dbReference type="SMART" id="SM00344">
    <property type="entry name" value="HTH_ASNC"/>
    <property type="match status" value="1"/>
</dbReference>
<evidence type="ECO:0000313" key="6">
    <source>
        <dbReference type="Proteomes" id="UP000198876"/>
    </source>
</evidence>
<protein>
    <submittedName>
        <fullName evidence="5">DNA-binding transcriptional regulator, Lrp family</fullName>
    </submittedName>
</protein>
<dbReference type="RefSeq" id="WP_092892993.1">
    <property type="nucleotide sequence ID" value="NZ_FOOQ01000002.1"/>
</dbReference>
<dbReference type="EMBL" id="FOOQ01000002">
    <property type="protein sequence ID" value="SFG64376.1"/>
    <property type="molecule type" value="Genomic_DNA"/>
</dbReference>
<name>A0A1I2TPI5_9EURY</name>
<dbReference type="InterPro" id="IPR000485">
    <property type="entry name" value="AsnC-type_HTH_dom"/>
</dbReference>
<dbReference type="CDD" id="cd00090">
    <property type="entry name" value="HTH_ARSR"/>
    <property type="match status" value="1"/>
</dbReference>
<keyword evidence="1" id="KW-0805">Transcription regulation</keyword>
<dbReference type="PROSITE" id="PS00519">
    <property type="entry name" value="HTH_ASNC_1"/>
    <property type="match status" value="1"/>
</dbReference>
<proteinExistence type="predicted"/>
<dbReference type="PROSITE" id="PS50956">
    <property type="entry name" value="HTH_ASNC_2"/>
    <property type="match status" value="1"/>
</dbReference>
<keyword evidence="3" id="KW-0804">Transcription</keyword>
<dbReference type="AlphaFoldDB" id="A0A1I2TPI5"/>
<dbReference type="PANTHER" id="PTHR30154:SF34">
    <property type="entry name" value="TRANSCRIPTIONAL REGULATOR AZLB"/>
    <property type="match status" value="1"/>
</dbReference>
<dbReference type="SUPFAM" id="SSF46785">
    <property type="entry name" value="Winged helix' DNA-binding domain"/>
    <property type="match status" value="1"/>
</dbReference>
<dbReference type="InterPro" id="IPR056526">
    <property type="entry name" value="TRASH_HVO_1752"/>
</dbReference>
<dbReference type="PRINTS" id="PR00033">
    <property type="entry name" value="HTHASNC"/>
</dbReference>
<keyword evidence="2 5" id="KW-0238">DNA-binding</keyword>
<dbReference type="Pfam" id="PF13412">
    <property type="entry name" value="HTH_24"/>
    <property type="match status" value="1"/>
</dbReference>
<dbReference type="GO" id="GO:0043565">
    <property type="term" value="F:sequence-specific DNA binding"/>
    <property type="evidence" value="ECO:0007669"/>
    <property type="project" value="InterPro"/>
</dbReference>
<evidence type="ECO:0000259" key="4">
    <source>
        <dbReference type="PROSITE" id="PS50956"/>
    </source>
</evidence>
<evidence type="ECO:0000313" key="5">
    <source>
        <dbReference type="EMBL" id="SFG64376.1"/>
    </source>
</evidence>
<dbReference type="InterPro" id="IPR019885">
    <property type="entry name" value="Tscrpt_reg_HTH_AsnC-type_CS"/>
</dbReference>
<reference evidence="6" key="1">
    <citation type="submission" date="2016-10" db="EMBL/GenBank/DDBJ databases">
        <authorList>
            <person name="Varghese N."/>
            <person name="Submissions S."/>
        </authorList>
    </citation>
    <scope>NUCLEOTIDE SEQUENCE [LARGE SCALE GENOMIC DNA]</scope>
    <source>
        <strain evidence="6">CGMCC 1.7739</strain>
    </source>
</reference>
<dbReference type="Proteomes" id="UP000198876">
    <property type="component" value="Unassembled WGS sequence"/>
</dbReference>
<dbReference type="GO" id="GO:0043200">
    <property type="term" value="P:response to amino acid"/>
    <property type="evidence" value="ECO:0007669"/>
    <property type="project" value="TreeGrafter"/>
</dbReference>
<feature type="domain" description="HTH asnC-type" evidence="4">
    <location>
        <begin position="4"/>
        <end position="67"/>
    </location>
</feature>
<dbReference type="STRING" id="553467.SAMN04488063_2700"/>
<dbReference type="Gene3D" id="1.10.10.10">
    <property type="entry name" value="Winged helix-like DNA-binding domain superfamily/Winged helix DNA-binding domain"/>
    <property type="match status" value="1"/>
</dbReference>
<dbReference type="InterPro" id="IPR036388">
    <property type="entry name" value="WH-like_DNA-bd_sf"/>
</dbReference>
<organism evidence="5 6">
    <name type="scientific">Halopelagius inordinatus</name>
    <dbReference type="NCBI Taxonomy" id="553467"/>
    <lineage>
        <taxon>Archaea</taxon>
        <taxon>Methanobacteriati</taxon>
        <taxon>Methanobacteriota</taxon>
        <taxon>Stenosarchaea group</taxon>
        <taxon>Halobacteria</taxon>
        <taxon>Halobacteriales</taxon>
        <taxon>Haloferacaceae</taxon>
    </lineage>
</organism>
<dbReference type="InterPro" id="IPR019888">
    <property type="entry name" value="Tscrpt_reg_AsnC-like"/>
</dbReference>